<dbReference type="EMBL" id="AQQV01000001">
    <property type="protein sequence ID" value="ORE88361.1"/>
    <property type="molecule type" value="Genomic_DNA"/>
</dbReference>
<reference evidence="6 7" key="1">
    <citation type="submission" date="2013-04" db="EMBL/GenBank/DDBJ databases">
        <title>Oceanococcus atlanticus 22II-S10r2 Genome Sequencing.</title>
        <authorList>
            <person name="Lai Q."/>
            <person name="Li G."/>
            <person name="Shao Z."/>
        </authorList>
    </citation>
    <scope>NUCLEOTIDE SEQUENCE [LARGE SCALE GENOMIC DNA]</scope>
    <source>
        <strain evidence="6 7">22II-S10r2</strain>
    </source>
</reference>
<dbReference type="GO" id="GO:0004806">
    <property type="term" value="F:triacylglycerol lipase activity"/>
    <property type="evidence" value="ECO:0007669"/>
    <property type="project" value="InterPro"/>
</dbReference>
<proteinExistence type="predicted"/>
<dbReference type="SUPFAM" id="SSF52151">
    <property type="entry name" value="FabD/lysophospholipase-like"/>
    <property type="match status" value="1"/>
</dbReference>
<name>A0A1Y1SGA9_9GAMM</name>
<comment type="caution">
    <text evidence="6">The sequence shown here is derived from an EMBL/GenBank/DDBJ whole genome shotgun (WGS) entry which is preliminary data.</text>
</comment>
<accession>A0A1Y1SGA9</accession>
<dbReference type="Pfam" id="PF11815">
    <property type="entry name" value="DUF3336"/>
    <property type="match status" value="1"/>
</dbReference>
<feature type="domain" description="PNPLA" evidence="5">
    <location>
        <begin position="150"/>
        <end position="336"/>
    </location>
</feature>
<dbReference type="PANTHER" id="PTHR14226:SF10">
    <property type="entry name" value="TRIACYLGLYCEROL LIPASE 4-RELATED"/>
    <property type="match status" value="1"/>
</dbReference>
<feature type="active site" description="Proton acceptor" evidence="4">
    <location>
        <position position="323"/>
    </location>
</feature>
<evidence type="ECO:0000256" key="4">
    <source>
        <dbReference type="PROSITE-ProRule" id="PRU01161"/>
    </source>
</evidence>
<sequence>MHKLRDRYRLYEAQRAMDNAINYDEWLEAATDYEHFSGGHEWRETETSKDYDHQLVRERLDTIRRLRYQDRPDDLMYELRQGLHWNLGNSGNPLLYGVSPLGTKYLIESYLDTVTEALDWIAEQPDSRIRKATKRSFFSDLAQSYGRSALMLSGGATMGLFHVGIVRALYLHDLLPDIMSGSSAGSLVGACVSARTREEAQTLMDPDNLYLDLWGLLSPRDMRRTGGIMDQNKLRRGLSENLPDVTFEEAHALSGISMNITVSPVADNQPARLLNHLTFPHLYMREAVLASCAVPFLFPPVKLATRNLQGKREPYMSSLRWADGSLQSDLPRMRLRRLFNVNHFIVSQTNPHVLPFLTQREPDEAGLMHGAGRLALGAARHQAQLALKFTRNNLPHPLNRLRRHLDHASGILDQDYRGNVTILPSFDMNSYTRVIRNPRIQDVRRMIIQGERATWPKLAMIRHQTVISRTLALCLDKIEKRRVKQHAA</sequence>
<feature type="short sequence motif" description="GXSXG" evidence="4">
    <location>
        <begin position="181"/>
        <end position="185"/>
    </location>
</feature>
<keyword evidence="2 4" id="KW-0442">Lipid degradation</keyword>
<dbReference type="InterPro" id="IPR021771">
    <property type="entry name" value="Triacylglycerol_lipase_N"/>
</dbReference>
<dbReference type="Pfam" id="PF01734">
    <property type="entry name" value="Patatin"/>
    <property type="match status" value="1"/>
</dbReference>
<evidence type="ECO:0000313" key="6">
    <source>
        <dbReference type="EMBL" id="ORE88361.1"/>
    </source>
</evidence>
<evidence type="ECO:0000256" key="1">
    <source>
        <dbReference type="ARBA" id="ARBA00022801"/>
    </source>
</evidence>
<dbReference type="GO" id="GO:0016042">
    <property type="term" value="P:lipid catabolic process"/>
    <property type="evidence" value="ECO:0007669"/>
    <property type="project" value="UniProtKB-UniRule"/>
</dbReference>
<evidence type="ECO:0000259" key="5">
    <source>
        <dbReference type="PROSITE" id="PS51635"/>
    </source>
</evidence>
<keyword evidence="7" id="KW-1185">Reference proteome</keyword>
<dbReference type="PANTHER" id="PTHR14226">
    <property type="entry name" value="NEUROPATHY TARGET ESTERASE/SWISS CHEESE D.MELANOGASTER"/>
    <property type="match status" value="1"/>
</dbReference>
<dbReference type="InterPro" id="IPR016035">
    <property type="entry name" value="Acyl_Trfase/lysoPLipase"/>
</dbReference>
<dbReference type="InterPro" id="IPR050301">
    <property type="entry name" value="NTE"/>
</dbReference>
<organism evidence="6 7">
    <name type="scientific">Oceanococcus atlanticus</name>
    <dbReference type="NCBI Taxonomy" id="1317117"/>
    <lineage>
        <taxon>Bacteria</taxon>
        <taxon>Pseudomonadati</taxon>
        <taxon>Pseudomonadota</taxon>
        <taxon>Gammaproteobacteria</taxon>
        <taxon>Chromatiales</taxon>
        <taxon>Oceanococcaceae</taxon>
        <taxon>Oceanococcus</taxon>
    </lineage>
</organism>
<feature type="active site" description="Nucleophile" evidence="4">
    <location>
        <position position="183"/>
    </location>
</feature>
<dbReference type="PROSITE" id="PS51635">
    <property type="entry name" value="PNPLA"/>
    <property type="match status" value="1"/>
</dbReference>
<evidence type="ECO:0000256" key="3">
    <source>
        <dbReference type="ARBA" id="ARBA00023098"/>
    </source>
</evidence>
<dbReference type="InterPro" id="IPR002641">
    <property type="entry name" value="PNPLA_dom"/>
</dbReference>
<dbReference type="AlphaFoldDB" id="A0A1Y1SGA9"/>
<keyword evidence="1 4" id="KW-0378">Hydrolase</keyword>
<gene>
    <name evidence="6" type="ORF">ATO7_00760</name>
</gene>
<keyword evidence="3 4" id="KW-0443">Lipid metabolism</keyword>
<dbReference type="Proteomes" id="UP000192342">
    <property type="component" value="Unassembled WGS sequence"/>
</dbReference>
<protein>
    <recommendedName>
        <fullName evidence="5">PNPLA domain-containing protein</fullName>
    </recommendedName>
</protein>
<dbReference type="Gene3D" id="3.40.1090.10">
    <property type="entry name" value="Cytosolic phospholipase A2 catalytic domain"/>
    <property type="match status" value="2"/>
</dbReference>
<dbReference type="STRING" id="1317117.ATO7_00760"/>
<evidence type="ECO:0000256" key="2">
    <source>
        <dbReference type="ARBA" id="ARBA00022963"/>
    </source>
</evidence>
<evidence type="ECO:0000313" key="7">
    <source>
        <dbReference type="Proteomes" id="UP000192342"/>
    </source>
</evidence>
<comment type="caution">
    <text evidence="4">Lacks conserved residue(s) required for the propagation of feature annotation.</text>
</comment>